<gene>
    <name evidence="1" type="ORF">CLV47_11899</name>
</gene>
<dbReference type="EMBL" id="PVUE01000018">
    <property type="protein sequence ID" value="PRZ39735.1"/>
    <property type="molecule type" value="Genomic_DNA"/>
</dbReference>
<organism evidence="1 2">
    <name type="scientific">Antricoccus suffuscus</name>
    <dbReference type="NCBI Taxonomy" id="1629062"/>
    <lineage>
        <taxon>Bacteria</taxon>
        <taxon>Bacillati</taxon>
        <taxon>Actinomycetota</taxon>
        <taxon>Actinomycetes</taxon>
        <taxon>Geodermatophilales</taxon>
        <taxon>Antricoccaceae</taxon>
        <taxon>Antricoccus</taxon>
    </lineage>
</organism>
<dbReference type="AlphaFoldDB" id="A0A2T0ZTR5"/>
<accession>A0A2T0ZTR5</accession>
<reference evidence="1 2" key="1">
    <citation type="submission" date="2018-03" db="EMBL/GenBank/DDBJ databases">
        <title>Genomic Encyclopedia of Archaeal and Bacterial Type Strains, Phase II (KMG-II): from individual species to whole genera.</title>
        <authorList>
            <person name="Goeker M."/>
        </authorList>
    </citation>
    <scope>NUCLEOTIDE SEQUENCE [LARGE SCALE GENOMIC DNA]</scope>
    <source>
        <strain evidence="1 2">DSM 100065</strain>
    </source>
</reference>
<name>A0A2T0ZTR5_9ACTN</name>
<proteinExistence type="predicted"/>
<sequence length="91" mass="10222">MDVDWSYRGGYVALKHGVRPQEANEALRDPERLVIAPDPASRSGRSVRVIGWSHTHGGVLTVIVVKDEGVEYGVNAWLSSPTDQRRYFEEE</sequence>
<dbReference type="OrthoDB" id="4630804at2"/>
<evidence type="ECO:0000313" key="1">
    <source>
        <dbReference type="EMBL" id="PRZ39735.1"/>
    </source>
</evidence>
<comment type="caution">
    <text evidence="1">The sequence shown here is derived from an EMBL/GenBank/DDBJ whole genome shotgun (WGS) entry which is preliminary data.</text>
</comment>
<dbReference type="Proteomes" id="UP000237752">
    <property type="component" value="Unassembled WGS sequence"/>
</dbReference>
<evidence type="ECO:0000313" key="2">
    <source>
        <dbReference type="Proteomes" id="UP000237752"/>
    </source>
</evidence>
<protein>
    <submittedName>
        <fullName evidence="1">Uncharacterized protein</fullName>
    </submittedName>
</protein>
<keyword evidence="2" id="KW-1185">Reference proteome</keyword>